<dbReference type="Gene3D" id="1.20.1070.10">
    <property type="entry name" value="Rhodopsin 7-helix transmembrane proteins"/>
    <property type="match status" value="1"/>
</dbReference>
<evidence type="ECO:0000256" key="8">
    <source>
        <dbReference type="SAM" id="Phobius"/>
    </source>
</evidence>
<dbReference type="Ensembl" id="ENSVKKT00000012531.1">
    <property type="protein sequence ID" value="ENSVKKP00000012241.1"/>
    <property type="gene ID" value="ENSVKKG00000008518.1"/>
</dbReference>
<proteinExistence type="inferred from homology"/>
<evidence type="ECO:0000259" key="9">
    <source>
        <dbReference type="PROSITE" id="PS50221"/>
    </source>
</evidence>
<keyword evidence="6" id="KW-1015">Disulfide bond</keyword>
<dbReference type="Gene3D" id="2.60.220.50">
    <property type="match status" value="1"/>
</dbReference>
<sequence>EPALPRALLLQCQSSRRGPEADTPVSSRREGHRGCLVLSVAVTTPDGGVSGVQSDMTFGHWNTTPHEGGECVFWNHSLRGGEGGWSPQGCQTSGAGNATSCSCQHLTSFSVLMSAHPVPASTVLTAVSRLGLCASVLALATALLTALPPSLAFQIAYFRYTTLANIASSLLMGSLWFLGAFTMTASHENGLCVAAAFFSHFFYLATFFWMLVQALTLFHQLVFVFHQLTISTVTPAMVAVGYGCPLAVAVATVATFFPRRSYLQESFCWLSAPSRAIHAFSVPVLAIVIVNALVLFVVLLKLMRPLGPEGSPGEDRRALLGIFKALLILTPVFGLTWVLGVITMTTDASTFTHYAFSILNSFQVCTNGAKRADHLSVPGARLPKLGLVQDVG</sequence>
<dbReference type="InterPro" id="IPR000832">
    <property type="entry name" value="GPCR_2_secretin-like"/>
</dbReference>
<dbReference type="AlphaFoldDB" id="A0A8D2JI08"/>
<dbReference type="OMA" id="AIIWHRV"/>
<dbReference type="PANTHER" id="PTHR45813:SF2">
    <property type="entry name" value="ADHESION G-PROTEIN COUPLED RECEPTOR F3"/>
    <property type="match status" value="1"/>
</dbReference>
<dbReference type="FunFam" id="1.20.1070.10:FF:000058">
    <property type="entry name" value="Adhesion G protein-coupled receptor F5"/>
    <property type="match status" value="1"/>
</dbReference>
<feature type="transmembrane region" description="Helical" evidence="8">
    <location>
        <begin position="130"/>
        <end position="151"/>
    </location>
</feature>
<feature type="transmembrane region" description="Helical" evidence="8">
    <location>
        <begin position="277"/>
        <end position="299"/>
    </location>
</feature>
<dbReference type="PRINTS" id="PR00249">
    <property type="entry name" value="GPCRSECRETIN"/>
</dbReference>
<dbReference type="GO" id="GO:0016020">
    <property type="term" value="C:membrane"/>
    <property type="evidence" value="ECO:0007669"/>
    <property type="project" value="UniProtKB-SubCell"/>
</dbReference>
<dbReference type="Pfam" id="PF00002">
    <property type="entry name" value="7tm_2"/>
    <property type="match status" value="1"/>
</dbReference>
<dbReference type="Proteomes" id="UP000694545">
    <property type="component" value="Unplaced"/>
</dbReference>
<evidence type="ECO:0000256" key="1">
    <source>
        <dbReference type="ARBA" id="ARBA00004141"/>
    </source>
</evidence>
<keyword evidence="4 8" id="KW-1133">Transmembrane helix</keyword>
<evidence type="ECO:0000256" key="2">
    <source>
        <dbReference type="ARBA" id="ARBA00007343"/>
    </source>
</evidence>
<keyword evidence="12" id="KW-1185">Reference proteome</keyword>
<organism evidence="11 12">
    <name type="scientific">Varanus komodoensis</name>
    <name type="common">Komodo dragon</name>
    <dbReference type="NCBI Taxonomy" id="61221"/>
    <lineage>
        <taxon>Eukaryota</taxon>
        <taxon>Metazoa</taxon>
        <taxon>Chordata</taxon>
        <taxon>Craniata</taxon>
        <taxon>Vertebrata</taxon>
        <taxon>Euteleostomi</taxon>
        <taxon>Lepidosauria</taxon>
        <taxon>Squamata</taxon>
        <taxon>Bifurcata</taxon>
        <taxon>Unidentata</taxon>
        <taxon>Episquamata</taxon>
        <taxon>Toxicofera</taxon>
        <taxon>Anguimorpha</taxon>
        <taxon>Paleoanguimorpha</taxon>
        <taxon>Varanoidea</taxon>
        <taxon>Varanidae</taxon>
        <taxon>Varanus</taxon>
    </lineage>
</organism>
<dbReference type="GO" id="GO:0004930">
    <property type="term" value="F:G protein-coupled receptor activity"/>
    <property type="evidence" value="ECO:0007669"/>
    <property type="project" value="InterPro"/>
</dbReference>
<evidence type="ECO:0000256" key="4">
    <source>
        <dbReference type="ARBA" id="ARBA00022989"/>
    </source>
</evidence>
<evidence type="ECO:0000313" key="11">
    <source>
        <dbReference type="Ensembl" id="ENSVKKP00000012241.1"/>
    </source>
</evidence>
<dbReference type="PANTHER" id="PTHR45813">
    <property type="entry name" value="IG-LIKE DOMAIN-CONTAINING PROTEIN"/>
    <property type="match status" value="1"/>
</dbReference>
<keyword evidence="5 8" id="KW-0472">Membrane</keyword>
<feature type="transmembrane region" description="Helical" evidence="8">
    <location>
        <begin position="232"/>
        <end position="257"/>
    </location>
</feature>
<feature type="transmembrane region" description="Helical" evidence="8">
    <location>
        <begin position="190"/>
        <end position="212"/>
    </location>
</feature>
<protein>
    <submittedName>
        <fullName evidence="11">Uncharacterized protein</fullName>
    </submittedName>
</protein>
<dbReference type="InterPro" id="IPR017981">
    <property type="entry name" value="GPCR_2-like_7TM"/>
</dbReference>
<evidence type="ECO:0000256" key="5">
    <source>
        <dbReference type="ARBA" id="ARBA00023136"/>
    </source>
</evidence>
<dbReference type="InterPro" id="IPR057244">
    <property type="entry name" value="GAIN_B"/>
</dbReference>
<keyword evidence="3 8" id="KW-0812">Transmembrane</keyword>
<evidence type="ECO:0000256" key="7">
    <source>
        <dbReference type="ARBA" id="ARBA00023180"/>
    </source>
</evidence>
<evidence type="ECO:0000259" key="10">
    <source>
        <dbReference type="PROSITE" id="PS50261"/>
    </source>
</evidence>
<feature type="transmembrane region" description="Helical" evidence="8">
    <location>
        <begin position="319"/>
        <end position="342"/>
    </location>
</feature>
<dbReference type="PROSITE" id="PS50261">
    <property type="entry name" value="G_PROTEIN_RECEP_F2_4"/>
    <property type="match status" value="1"/>
</dbReference>
<reference evidence="11" key="2">
    <citation type="submission" date="2025-09" db="UniProtKB">
        <authorList>
            <consortium name="Ensembl"/>
        </authorList>
    </citation>
    <scope>IDENTIFICATION</scope>
</reference>
<comment type="similarity">
    <text evidence="2">Belongs to the G-protein coupled receptor 2 family. Adhesion G-protein coupled receptor (ADGR) subfamily.</text>
</comment>
<dbReference type="GO" id="GO:0007189">
    <property type="term" value="P:adenylate cyclase-activating G protein-coupled receptor signaling pathway"/>
    <property type="evidence" value="ECO:0007669"/>
    <property type="project" value="TreeGrafter"/>
</dbReference>
<comment type="subcellular location">
    <subcellularLocation>
        <location evidence="1">Membrane</location>
        <topology evidence="1">Multi-pass membrane protein</topology>
    </subcellularLocation>
</comment>
<dbReference type="InterPro" id="IPR000203">
    <property type="entry name" value="GPS"/>
</dbReference>
<accession>A0A8D2JI08</accession>
<dbReference type="PROSITE" id="PS50221">
    <property type="entry name" value="GAIN_B"/>
    <property type="match status" value="1"/>
</dbReference>
<reference evidence="11" key="1">
    <citation type="submission" date="2025-08" db="UniProtKB">
        <authorList>
            <consortium name="Ensembl"/>
        </authorList>
    </citation>
    <scope>IDENTIFICATION</scope>
</reference>
<feature type="domain" description="G-protein coupled receptors family 2 profile 2" evidence="10">
    <location>
        <begin position="124"/>
        <end position="363"/>
    </location>
</feature>
<keyword evidence="7" id="KW-0325">Glycoprotein</keyword>
<feature type="domain" description="GAIN-B" evidence="9">
    <location>
        <begin position="1"/>
        <end position="119"/>
    </location>
</feature>
<dbReference type="GO" id="GO:0007166">
    <property type="term" value="P:cell surface receptor signaling pathway"/>
    <property type="evidence" value="ECO:0007669"/>
    <property type="project" value="InterPro"/>
</dbReference>
<evidence type="ECO:0000256" key="6">
    <source>
        <dbReference type="ARBA" id="ARBA00023157"/>
    </source>
</evidence>
<dbReference type="InterPro" id="IPR051587">
    <property type="entry name" value="Adhesion_GPCR"/>
</dbReference>
<dbReference type="SUPFAM" id="SSF81321">
    <property type="entry name" value="Family A G protein-coupled receptor-like"/>
    <property type="match status" value="1"/>
</dbReference>
<evidence type="ECO:0000313" key="12">
    <source>
        <dbReference type="Proteomes" id="UP000694545"/>
    </source>
</evidence>
<dbReference type="SMART" id="SM00303">
    <property type="entry name" value="GPS"/>
    <property type="match status" value="1"/>
</dbReference>
<dbReference type="Pfam" id="PF01825">
    <property type="entry name" value="GPS"/>
    <property type="match status" value="1"/>
</dbReference>
<feature type="transmembrane region" description="Helical" evidence="8">
    <location>
        <begin position="157"/>
        <end position="178"/>
    </location>
</feature>
<dbReference type="InterPro" id="IPR046338">
    <property type="entry name" value="GAIN_dom_sf"/>
</dbReference>
<name>A0A8D2JI08_VARKO</name>
<evidence type="ECO:0000256" key="3">
    <source>
        <dbReference type="ARBA" id="ARBA00022692"/>
    </source>
</evidence>